<dbReference type="GO" id="GO:0000287">
    <property type="term" value="F:magnesium ion binding"/>
    <property type="evidence" value="ECO:0007669"/>
    <property type="project" value="InterPro"/>
</dbReference>
<dbReference type="CDD" id="cd07035">
    <property type="entry name" value="TPP_PYR_POX_like"/>
    <property type="match status" value="1"/>
</dbReference>
<keyword evidence="2 3" id="KW-0786">Thiamine pyrophosphate</keyword>
<dbReference type="GO" id="GO:0050660">
    <property type="term" value="F:flavin adenine dinucleotide binding"/>
    <property type="evidence" value="ECO:0007669"/>
    <property type="project" value="TreeGrafter"/>
</dbReference>
<dbReference type="Pfam" id="PF02776">
    <property type="entry name" value="TPP_enzyme_N"/>
    <property type="match status" value="1"/>
</dbReference>
<dbReference type="Gene3D" id="3.40.50.1220">
    <property type="entry name" value="TPP-binding domain"/>
    <property type="match status" value="1"/>
</dbReference>
<dbReference type="OrthoDB" id="4494979at2"/>
<evidence type="ECO:0000259" key="5">
    <source>
        <dbReference type="Pfam" id="PF02775"/>
    </source>
</evidence>
<evidence type="ECO:0000256" key="2">
    <source>
        <dbReference type="ARBA" id="ARBA00023052"/>
    </source>
</evidence>
<evidence type="ECO:0000259" key="6">
    <source>
        <dbReference type="Pfam" id="PF02776"/>
    </source>
</evidence>
<dbReference type="Pfam" id="PF00205">
    <property type="entry name" value="TPP_enzyme_M"/>
    <property type="match status" value="1"/>
</dbReference>
<dbReference type="GO" id="GO:0005948">
    <property type="term" value="C:acetolactate synthase complex"/>
    <property type="evidence" value="ECO:0007669"/>
    <property type="project" value="TreeGrafter"/>
</dbReference>
<comment type="similarity">
    <text evidence="1 3">Belongs to the TPP enzyme family.</text>
</comment>
<dbReference type="Gene3D" id="3.40.50.970">
    <property type="match status" value="2"/>
</dbReference>
<evidence type="ECO:0008006" key="9">
    <source>
        <dbReference type="Google" id="ProtNLM"/>
    </source>
</evidence>
<comment type="caution">
    <text evidence="7">The sequence shown here is derived from an EMBL/GenBank/DDBJ whole genome shotgun (WGS) entry which is preliminary data.</text>
</comment>
<dbReference type="AlphaFoldDB" id="A0A2T4TYA2"/>
<dbReference type="PANTHER" id="PTHR18968">
    <property type="entry name" value="THIAMINE PYROPHOSPHATE ENZYMES"/>
    <property type="match status" value="1"/>
</dbReference>
<evidence type="ECO:0000313" key="8">
    <source>
        <dbReference type="Proteomes" id="UP000241436"/>
    </source>
</evidence>
<accession>A0A2T4TYA2</accession>
<reference evidence="8" key="2">
    <citation type="journal article" date="2018" name="Environ. Microbiol.">
        <title>Bloom of a denitrifying methanotroph, 'Candidatus Methylomirabilis limnetica', in a deep stratified lake.</title>
        <authorList>
            <person name="Graf J.S."/>
            <person name="Mayr M.J."/>
            <person name="Marchant H.K."/>
            <person name="Tienken D."/>
            <person name="Hach P.F."/>
            <person name="Brand A."/>
            <person name="Schubert C.J."/>
            <person name="Kuypers M.M."/>
            <person name="Milucka J."/>
        </authorList>
    </citation>
    <scope>NUCLEOTIDE SEQUENCE [LARGE SCALE GENOMIC DNA]</scope>
    <source>
        <strain evidence="8">Zug</strain>
    </source>
</reference>
<evidence type="ECO:0000313" key="7">
    <source>
        <dbReference type="EMBL" id="PTL36080.1"/>
    </source>
</evidence>
<keyword evidence="8" id="KW-1185">Reference proteome</keyword>
<dbReference type="InterPro" id="IPR029061">
    <property type="entry name" value="THDP-binding"/>
</dbReference>
<dbReference type="GO" id="GO:0003984">
    <property type="term" value="F:acetolactate synthase activity"/>
    <property type="evidence" value="ECO:0007669"/>
    <property type="project" value="TreeGrafter"/>
</dbReference>
<reference evidence="7 8" key="1">
    <citation type="submission" date="2017-09" db="EMBL/GenBank/DDBJ databases">
        <title>Bloom of a denitrifying methanotroph, Candidatus Methylomirabilis limnetica, in a deep stratified lake.</title>
        <authorList>
            <person name="Graf J.S."/>
            <person name="Marchant H.K."/>
            <person name="Tienken D."/>
            <person name="Hach P.F."/>
            <person name="Brand A."/>
            <person name="Schubert C.J."/>
            <person name="Kuypers M.M."/>
            <person name="Milucka J."/>
        </authorList>
    </citation>
    <scope>NUCLEOTIDE SEQUENCE [LARGE SCALE GENOMIC DNA]</scope>
    <source>
        <strain evidence="7 8">Zug</strain>
    </source>
</reference>
<dbReference type="PROSITE" id="PS00187">
    <property type="entry name" value="TPP_ENZYMES"/>
    <property type="match status" value="1"/>
</dbReference>
<dbReference type="Proteomes" id="UP000241436">
    <property type="component" value="Unassembled WGS sequence"/>
</dbReference>
<feature type="domain" description="Thiamine pyrophosphate enzyme N-terminal TPP-binding" evidence="6">
    <location>
        <begin position="1"/>
        <end position="108"/>
    </location>
</feature>
<gene>
    <name evidence="7" type="ORF">CLG94_05285</name>
</gene>
<evidence type="ECO:0000259" key="4">
    <source>
        <dbReference type="Pfam" id="PF00205"/>
    </source>
</evidence>
<dbReference type="InterPro" id="IPR011766">
    <property type="entry name" value="TPP_enzyme_TPP-bd"/>
</dbReference>
<dbReference type="InterPro" id="IPR045229">
    <property type="entry name" value="TPP_enz"/>
</dbReference>
<protein>
    <recommendedName>
        <fullName evidence="9">Acetolactate synthase</fullName>
    </recommendedName>
</protein>
<dbReference type="InterPro" id="IPR029035">
    <property type="entry name" value="DHS-like_NAD/FAD-binding_dom"/>
</dbReference>
<dbReference type="InterPro" id="IPR000399">
    <property type="entry name" value="TPP-bd_CS"/>
</dbReference>
<dbReference type="SUPFAM" id="SSF52467">
    <property type="entry name" value="DHS-like NAD/FAD-binding domain"/>
    <property type="match status" value="1"/>
</dbReference>
<evidence type="ECO:0000256" key="3">
    <source>
        <dbReference type="RuleBase" id="RU362132"/>
    </source>
</evidence>
<dbReference type="SUPFAM" id="SSF52518">
    <property type="entry name" value="Thiamin diphosphate-binding fold (THDP-binding)"/>
    <property type="match status" value="2"/>
</dbReference>
<dbReference type="InterPro" id="IPR012001">
    <property type="entry name" value="Thiamin_PyroP_enz_TPP-bd_dom"/>
</dbReference>
<dbReference type="PANTHER" id="PTHR18968:SF167">
    <property type="entry name" value="ACETOLACTATE SYNTHASE LARGE SUBUNIT ILVB2-RELATED"/>
    <property type="match status" value="1"/>
</dbReference>
<dbReference type="GO" id="GO:0030976">
    <property type="term" value="F:thiamine pyrophosphate binding"/>
    <property type="evidence" value="ECO:0007669"/>
    <property type="project" value="InterPro"/>
</dbReference>
<sequence>MTGAETIAECLKAQGVEFVFGIRGLHITAVADAAKRRGVRFIEVRHEQSAAFMADAYARVTGKVGVVIAGTGAGTAATMVGLQEAYCSSSPVLLIASQIEQAHLHKGWGDLHEVKNQHGLISNVTEACYDVATPSDIPHSLQAIFSRMAHGRPRPYGLEVPVDVLNAELAAPFSYQPVTHTPTLPDAQRLAEAVERIARAVRPVIYAGGGAIASGAGQAIKRLTELLNAPVLTSIKGKGVLSEAHDLSLGNLGTEGPVRALIEKADLAIVVGTRFSNRSTGKWSLRLPPHWVRVDIDELQFAKTHPGIQGSHIVELVGDARITLEYILGRLEKQSSRPQGFEGLEVIRAKKQTMESVRATYPAEVKLLEDIRHVIKRDAIVTNDSTMATYWARRYFEVYEPGTFLWAMGSGTIGFGLPAAIGAKLAKPDRQVLALCGDGGFLFSCQELATAVKHRAAIVVLLFNDNAFGMVDYGQRKDGHLFGDEALANPDFIALARSFGAEAERVDSLDQISEVVEKALARNRLTVIEVPVALRPAPDLS</sequence>
<organism evidence="7 8">
    <name type="scientific">Candidatus Methylomirabilis limnetica</name>
    <dbReference type="NCBI Taxonomy" id="2033718"/>
    <lineage>
        <taxon>Bacteria</taxon>
        <taxon>Candidatus Methylomirabilota</taxon>
        <taxon>Candidatus Methylomirabilia</taxon>
        <taxon>Candidatus Methylomirabilales</taxon>
        <taxon>Candidatus Methylomirabilaceae</taxon>
        <taxon>Candidatus Methylomirabilis</taxon>
    </lineage>
</organism>
<evidence type="ECO:0000256" key="1">
    <source>
        <dbReference type="ARBA" id="ARBA00007812"/>
    </source>
</evidence>
<dbReference type="GO" id="GO:0009099">
    <property type="term" value="P:L-valine biosynthetic process"/>
    <property type="evidence" value="ECO:0007669"/>
    <property type="project" value="TreeGrafter"/>
</dbReference>
<dbReference type="InterPro" id="IPR012000">
    <property type="entry name" value="Thiamin_PyroP_enz_cen_dom"/>
</dbReference>
<name>A0A2T4TYA2_9BACT</name>
<feature type="domain" description="Thiamine pyrophosphate enzyme central" evidence="4">
    <location>
        <begin position="190"/>
        <end position="325"/>
    </location>
</feature>
<dbReference type="Pfam" id="PF02775">
    <property type="entry name" value="TPP_enzyme_C"/>
    <property type="match status" value="1"/>
</dbReference>
<dbReference type="GO" id="GO:0009097">
    <property type="term" value="P:isoleucine biosynthetic process"/>
    <property type="evidence" value="ECO:0007669"/>
    <property type="project" value="TreeGrafter"/>
</dbReference>
<dbReference type="EMBL" id="NVQC01000017">
    <property type="protein sequence ID" value="PTL36080.1"/>
    <property type="molecule type" value="Genomic_DNA"/>
</dbReference>
<proteinExistence type="inferred from homology"/>
<dbReference type="RefSeq" id="WP_107561828.1">
    <property type="nucleotide sequence ID" value="NZ_NVQC01000017.1"/>
</dbReference>
<feature type="domain" description="Thiamine pyrophosphate enzyme TPP-binding" evidence="5">
    <location>
        <begin position="385"/>
        <end position="530"/>
    </location>
</feature>